<keyword evidence="4" id="KW-1185">Reference proteome</keyword>
<dbReference type="OrthoDB" id="3180714at2759"/>
<dbReference type="PANTHER" id="PTHR47332">
    <property type="entry name" value="SET DOMAIN-CONTAINING PROTEIN 5"/>
    <property type="match status" value="1"/>
</dbReference>
<dbReference type="InterPro" id="IPR046341">
    <property type="entry name" value="SET_dom_sf"/>
</dbReference>
<proteinExistence type="predicted"/>
<reference evidence="3" key="1">
    <citation type="submission" date="2020-01" db="EMBL/GenBank/DDBJ databases">
        <title>Identification and distribution of gene clusters putatively required for synthesis of sphingolipid metabolism inhibitors in phylogenetically diverse species of the filamentous fungus Fusarium.</title>
        <authorList>
            <person name="Kim H.-S."/>
            <person name="Busman M."/>
            <person name="Brown D.W."/>
            <person name="Divon H."/>
            <person name="Uhlig S."/>
            <person name="Proctor R.H."/>
        </authorList>
    </citation>
    <scope>NUCLEOTIDE SEQUENCE</scope>
    <source>
        <strain evidence="3">NRRL 53441</strain>
    </source>
</reference>
<dbReference type="SUPFAM" id="SSF82199">
    <property type="entry name" value="SET domain"/>
    <property type="match status" value="1"/>
</dbReference>
<dbReference type="Proteomes" id="UP000605986">
    <property type="component" value="Unassembled WGS sequence"/>
</dbReference>
<feature type="domain" description="SET" evidence="2">
    <location>
        <begin position="177"/>
        <end position="315"/>
    </location>
</feature>
<gene>
    <name evidence="3" type="ORF">F53441_11019</name>
</gene>
<evidence type="ECO:0000256" key="1">
    <source>
        <dbReference type="SAM" id="MobiDB-lite"/>
    </source>
</evidence>
<evidence type="ECO:0000313" key="4">
    <source>
        <dbReference type="Proteomes" id="UP000605986"/>
    </source>
</evidence>
<dbReference type="PANTHER" id="PTHR47332:SF4">
    <property type="entry name" value="SET DOMAIN-CONTAINING PROTEIN 5"/>
    <property type="match status" value="1"/>
</dbReference>
<dbReference type="PROSITE" id="PS50280">
    <property type="entry name" value="SET"/>
    <property type="match status" value="1"/>
</dbReference>
<dbReference type="InterPro" id="IPR001214">
    <property type="entry name" value="SET_dom"/>
</dbReference>
<name>A0A8H4K770_9HYPO</name>
<comment type="caution">
    <text evidence="3">The sequence shown here is derived from an EMBL/GenBank/DDBJ whole genome shotgun (WGS) entry which is preliminary data.</text>
</comment>
<dbReference type="SMART" id="SM00317">
    <property type="entry name" value="SET"/>
    <property type="match status" value="1"/>
</dbReference>
<evidence type="ECO:0000259" key="2">
    <source>
        <dbReference type="PROSITE" id="PS50280"/>
    </source>
</evidence>
<dbReference type="AlphaFoldDB" id="A0A8H4K770"/>
<sequence>MDESQAKPPDEPILIPTIASLSIEEIPTLDLQLKLELDQSTERLNPGVHKETEITETQLKENITVEAIPDDVLLLHHNETPEDHEPLLLDDISTKYGDTSGSEPDFASSSEYGTDYEDEETTDDLIRRVTAHRGEPFRPISQRQPLEVVTIPDYIFKEPAPLPETPSSVTDVLFQNEDFVVKRSLIAGWGAFAVRDLKSGDKILVEKPLFNADHTTLFEEFDNLSESMKEVALGLHANSYCKPGLPRIKAIWTTNCFSTGEGDEAGLFPIASRFNHACYPKQNINYSYNNFRKVLEMTVRAEAIKEGEELTISYGMQLTPADLFYRYGFKCRCGGCAGFTDAEEREMW</sequence>
<accession>A0A8H4K770</accession>
<dbReference type="Gene3D" id="2.170.270.10">
    <property type="entry name" value="SET domain"/>
    <property type="match status" value="1"/>
</dbReference>
<dbReference type="CDD" id="cd20071">
    <property type="entry name" value="SET_SMYD"/>
    <property type="match status" value="1"/>
</dbReference>
<organism evidence="3 4">
    <name type="scientific">Fusarium austroafricanum</name>
    <dbReference type="NCBI Taxonomy" id="2364996"/>
    <lineage>
        <taxon>Eukaryota</taxon>
        <taxon>Fungi</taxon>
        <taxon>Dikarya</taxon>
        <taxon>Ascomycota</taxon>
        <taxon>Pezizomycotina</taxon>
        <taxon>Sordariomycetes</taxon>
        <taxon>Hypocreomycetidae</taxon>
        <taxon>Hypocreales</taxon>
        <taxon>Nectriaceae</taxon>
        <taxon>Fusarium</taxon>
        <taxon>Fusarium concolor species complex</taxon>
    </lineage>
</organism>
<dbReference type="InterPro" id="IPR053185">
    <property type="entry name" value="SET_domain_protein"/>
</dbReference>
<evidence type="ECO:0000313" key="3">
    <source>
        <dbReference type="EMBL" id="KAF4444965.1"/>
    </source>
</evidence>
<dbReference type="Pfam" id="PF00856">
    <property type="entry name" value="SET"/>
    <property type="match status" value="1"/>
</dbReference>
<protein>
    <recommendedName>
        <fullName evidence="2">SET domain-containing protein</fullName>
    </recommendedName>
</protein>
<dbReference type="EMBL" id="JAADJG010000538">
    <property type="protein sequence ID" value="KAF4444965.1"/>
    <property type="molecule type" value="Genomic_DNA"/>
</dbReference>
<feature type="region of interest" description="Disordered" evidence="1">
    <location>
        <begin position="92"/>
        <end position="121"/>
    </location>
</feature>